<feature type="transmembrane region" description="Helical" evidence="6">
    <location>
        <begin position="113"/>
        <end position="134"/>
    </location>
</feature>
<evidence type="ECO:0000313" key="9">
    <source>
        <dbReference type="Proteomes" id="UP000027616"/>
    </source>
</evidence>
<dbReference type="AlphaFoldDB" id="A0A060R836"/>
<keyword evidence="3 6" id="KW-0812">Transmembrane</keyword>
<dbReference type="InterPro" id="IPR007267">
    <property type="entry name" value="GtrA_DPMS_TM"/>
</dbReference>
<evidence type="ECO:0000256" key="6">
    <source>
        <dbReference type="SAM" id="Phobius"/>
    </source>
</evidence>
<dbReference type="HOGENOM" id="CLU_083873_6_3_10"/>
<name>A0A060R836_9BACT</name>
<dbReference type="Proteomes" id="UP000027616">
    <property type="component" value="Chromosome I"/>
</dbReference>
<keyword evidence="9" id="KW-1185">Reference proteome</keyword>
<dbReference type="KEGG" id="rbc:BN938_1425"/>
<dbReference type="PANTHER" id="PTHR38459">
    <property type="entry name" value="PROPHAGE BACTOPRENOL-LINKED GLUCOSE TRANSLOCASE HOMOLOG"/>
    <property type="match status" value="1"/>
</dbReference>
<evidence type="ECO:0000256" key="2">
    <source>
        <dbReference type="ARBA" id="ARBA00009399"/>
    </source>
</evidence>
<evidence type="ECO:0000256" key="1">
    <source>
        <dbReference type="ARBA" id="ARBA00004141"/>
    </source>
</evidence>
<feature type="transmembrane region" description="Helical" evidence="6">
    <location>
        <begin position="12"/>
        <end position="32"/>
    </location>
</feature>
<dbReference type="eggNOG" id="COG2246">
    <property type="taxonomic scope" value="Bacteria"/>
</dbReference>
<feature type="domain" description="GtrA/DPMS transmembrane" evidence="7">
    <location>
        <begin position="10"/>
        <end position="136"/>
    </location>
</feature>
<dbReference type="PANTHER" id="PTHR38459:SF1">
    <property type="entry name" value="PROPHAGE BACTOPRENOL-LINKED GLUCOSE TRANSLOCASE HOMOLOG"/>
    <property type="match status" value="1"/>
</dbReference>
<comment type="subcellular location">
    <subcellularLocation>
        <location evidence="1">Membrane</location>
        <topology evidence="1">Multi-pass membrane protein</topology>
    </subcellularLocation>
</comment>
<comment type="similarity">
    <text evidence="2">Belongs to the GtrA family.</text>
</comment>
<evidence type="ECO:0000256" key="4">
    <source>
        <dbReference type="ARBA" id="ARBA00022989"/>
    </source>
</evidence>
<keyword evidence="5 6" id="KW-0472">Membrane</keyword>
<dbReference type="GO" id="GO:0005886">
    <property type="term" value="C:plasma membrane"/>
    <property type="evidence" value="ECO:0007669"/>
    <property type="project" value="TreeGrafter"/>
</dbReference>
<accession>A0A060R836</accession>
<dbReference type="EMBL" id="HG934468">
    <property type="protein sequence ID" value="CDN31512.1"/>
    <property type="molecule type" value="Genomic_DNA"/>
</dbReference>
<reference evidence="8 9" key="1">
    <citation type="journal article" date="2015" name="Genome Announc.">
        <title>Complete Genome Sequence of the Novel Leech Symbiont Mucinivorans hirudinis M3T.</title>
        <authorList>
            <person name="Nelson M.C."/>
            <person name="Bomar L."/>
            <person name="Graf J."/>
        </authorList>
    </citation>
    <scope>NUCLEOTIDE SEQUENCE [LARGE SCALE GENOMIC DNA]</scope>
    <source>
        <strain evidence="9">M3</strain>
    </source>
</reference>
<sequence length="140" mass="15993">MKLSITKFVRFGLVGTTGFLVDFSMTWLWLSLIGINEYAANTIGFTVAATTNYILNRRFTWRSKNPNIRREYLRFLAVSLAGLGINSLVIYLFQLLLSDFAINFAGVQLQGFWLAKIIATGVVLLWNFFANNFFTFRVRG</sequence>
<dbReference type="Pfam" id="PF04138">
    <property type="entry name" value="GtrA_DPMS_TM"/>
    <property type="match status" value="1"/>
</dbReference>
<organism evidence="8 9">
    <name type="scientific">Mucinivorans hirudinis</name>
    <dbReference type="NCBI Taxonomy" id="1433126"/>
    <lineage>
        <taxon>Bacteria</taxon>
        <taxon>Pseudomonadati</taxon>
        <taxon>Bacteroidota</taxon>
        <taxon>Bacteroidia</taxon>
        <taxon>Bacteroidales</taxon>
        <taxon>Rikenellaceae</taxon>
        <taxon>Mucinivorans</taxon>
    </lineage>
</organism>
<keyword evidence="4 6" id="KW-1133">Transmembrane helix</keyword>
<evidence type="ECO:0000313" key="8">
    <source>
        <dbReference type="EMBL" id="CDN31512.1"/>
    </source>
</evidence>
<protein>
    <submittedName>
        <fullName evidence="8">Conserved membrane protein YngA</fullName>
    </submittedName>
</protein>
<dbReference type="STRING" id="1433126.BN938_1425"/>
<feature type="transmembrane region" description="Helical" evidence="6">
    <location>
        <begin position="75"/>
        <end position="93"/>
    </location>
</feature>
<dbReference type="InterPro" id="IPR051401">
    <property type="entry name" value="GtrA_CellWall_Glycosyl"/>
</dbReference>
<evidence type="ECO:0000259" key="7">
    <source>
        <dbReference type="Pfam" id="PF04138"/>
    </source>
</evidence>
<feature type="transmembrane region" description="Helical" evidence="6">
    <location>
        <begin position="38"/>
        <end position="55"/>
    </location>
</feature>
<evidence type="ECO:0000256" key="3">
    <source>
        <dbReference type="ARBA" id="ARBA00022692"/>
    </source>
</evidence>
<gene>
    <name evidence="8" type="ORF">BN938_1425</name>
</gene>
<proteinExistence type="inferred from homology"/>
<evidence type="ECO:0000256" key="5">
    <source>
        <dbReference type="ARBA" id="ARBA00023136"/>
    </source>
</evidence>
<dbReference type="GO" id="GO:0000271">
    <property type="term" value="P:polysaccharide biosynthetic process"/>
    <property type="evidence" value="ECO:0007669"/>
    <property type="project" value="InterPro"/>
</dbReference>